<dbReference type="Proteomes" id="UP000785200">
    <property type="component" value="Unassembled WGS sequence"/>
</dbReference>
<dbReference type="AlphaFoldDB" id="A0A9P6VMF4"/>
<proteinExistence type="predicted"/>
<name>A0A9P6VMF4_9HELO</name>
<evidence type="ECO:0000313" key="3">
    <source>
        <dbReference type="Proteomes" id="UP000785200"/>
    </source>
</evidence>
<accession>A0A9P6VMF4</accession>
<comment type="caution">
    <text evidence="2">The sequence shown here is derived from an EMBL/GenBank/DDBJ whole genome shotgun (WGS) entry which is preliminary data.</text>
</comment>
<feature type="compositionally biased region" description="Basic and acidic residues" evidence="1">
    <location>
        <begin position="68"/>
        <end position="79"/>
    </location>
</feature>
<organism evidence="2 3">
    <name type="scientific">Hyphodiscus hymeniophilus</name>
    <dbReference type="NCBI Taxonomy" id="353542"/>
    <lineage>
        <taxon>Eukaryota</taxon>
        <taxon>Fungi</taxon>
        <taxon>Dikarya</taxon>
        <taxon>Ascomycota</taxon>
        <taxon>Pezizomycotina</taxon>
        <taxon>Leotiomycetes</taxon>
        <taxon>Helotiales</taxon>
        <taxon>Hyphodiscaceae</taxon>
        <taxon>Hyphodiscus</taxon>
    </lineage>
</organism>
<keyword evidence="3" id="KW-1185">Reference proteome</keyword>
<evidence type="ECO:0000313" key="2">
    <source>
        <dbReference type="EMBL" id="KAG0650708.1"/>
    </source>
</evidence>
<protein>
    <submittedName>
        <fullName evidence="2">Uncharacterized protein</fullName>
    </submittedName>
</protein>
<feature type="region of interest" description="Disordered" evidence="1">
    <location>
        <begin position="1"/>
        <end position="79"/>
    </location>
</feature>
<gene>
    <name evidence="2" type="ORF">D0Z07_2878</name>
</gene>
<dbReference type="EMBL" id="VNKQ01000005">
    <property type="protein sequence ID" value="KAG0650708.1"/>
    <property type="molecule type" value="Genomic_DNA"/>
</dbReference>
<sequence>MSLSPAPSSLSDSSSSQSDTLSQNEIIEEHPKDTLQYLADALPHSADSPSPLLHEDTRTIMPPHNRSAGRDVHIFDARD</sequence>
<feature type="compositionally biased region" description="Low complexity" evidence="1">
    <location>
        <begin position="1"/>
        <end position="23"/>
    </location>
</feature>
<dbReference type="OrthoDB" id="3433692at2759"/>
<evidence type="ECO:0000256" key="1">
    <source>
        <dbReference type="SAM" id="MobiDB-lite"/>
    </source>
</evidence>
<reference evidence="2" key="1">
    <citation type="submission" date="2019-07" db="EMBL/GenBank/DDBJ databases">
        <title>Hyphodiscus hymeniophilus genome sequencing and assembly.</title>
        <authorList>
            <person name="Kramer G."/>
            <person name="Nodwell J."/>
        </authorList>
    </citation>
    <scope>NUCLEOTIDE SEQUENCE</scope>
    <source>
        <strain evidence="2">ATCC 34498</strain>
    </source>
</reference>